<accession>A0ABX2FXI6</accession>
<keyword evidence="5" id="KW-1185">Reference proteome</keyword>
<feature type="domain" description="Lcl C-terminal" evidence="3">
    <location>
        <begin position="45"/>
        <end position="193"/>
    </location>
</feature>
<dbReference type="EMBL" id="JABSNM010000001">
    <property type="protein sequence ID" value="NRT54490.1"/>
    <property type="molecule type" value="Genomic_DNA"/>
</dbReference>
<comment type="caution">
    <text evidence="4">The sequence shown here is derived from an EMBL/GenBank/DDBJ whole genome shotgun (WGS) entry which is preliminary data.</text>
</comment>
<evidence type="ECO:0000313" key="4">
    <source>
        <dbReference type="EMBL" id="NRT54490.1"/>
    </source>
</evidence>
<dbReference type="Proteomes" id="UP001516061">
    <property type="component" value="Unassembled WGS sequence"/>
</dbReference>
<evidence type="ECO:0000256" key="2">
    <source>
        <dbReference type="SAM" id="SignalP"/>
    </source>
</evidence>
<keyword evidence="2" id="KW-0732">Signal</keyword>
<evidence type="ECO:0000259" key="3">
    <source>
        <dbReference type="Pfam" id="PF07603"/>
    </source>
</evidence>
<dbReference type="Pfam" id="PF07603">
    <property type="entry name" value="Lcl_C"/>
    <property type="match status" value="1"/>
</dbReference>
<dbReference type="InterPro" id="IPR011460">
    <property type="entry name" value="Lcl_C"/>
</dbReference>
<feature type="signal peptide" evidence="2">
    <location>
        <begin position="1"/>
        <end position="28"/>
    </location>
</feature>
<feature type="chain" id="PRO_5046915473" description="Lcl C-terminal domain-containing protein" evidence="2">
    <location>
        <begin position="29"/>
        <end position="196"/>
    </location>
</feature>
<protein>
    <recommendedName>
        <fullName evidence="3">Lcl C-terminal domain-containing protein</fullName>
    </recommendedName>
</protein>
<feature type="compositionally biased region" description="Basic and acidic residues" evidence="1">
    <location>
        <begin position="174"/>
        <end position="183"/>
    </location>
</feature>
<sequence>MRRLPTSLPLATGVLLLATLLPPAGATAAAPEPRGTVAPSRDGQLVVDIDSGLAWARCVEGMRWNGRRCTGTPLRVTQSQANDLAAARRQADGRPWRVPRAIELRRVMQRGDAMDGGLGRLFPDTPPDWQWTASASIDASPVNVYSYDNVMRGRTTESDDRLDGLHAWAIDARSGRARPDMPRDTPLPVRLVRPRD</sequence>
<evidence type="ECO:0000256" key="1">
    <source>
        <dbReference type="SAM" id="MobiDB-lite"/>
    </source>
</evidence>
<feature type="region of interest" description="Disordered" evidence="1">
    <location>
        <begin position="174"/>
        <end position="196"/>
    </location>
</feature>
<dbReference type="RefSeq" id="WP_173803446.1">
    <property type="nucleotide sequence ID" value="NZ_JABSNM010000001.1"/>
</dbReference>
<proteinExistence type="predicted"/>
<evidence type="ECO:0000313" key="5">
    <source>
        <dbReference type="Proteomes" id="UP001516061"/>
    </source>
</evidence>
<name>A0ABX2FXI6_9BURK</name>
<gene>
    <name evidence="4" type="ORF">HNQ01_000197</name>
</gene>
<organism evidence="4 5">
    <name type="scientific">Sphaerotilus uruguayifluvii</name>
    <dbReference type="NCBI Taxonomy" id="2735897"/>
    <lineage>
        <taxon>Bacteria</taxon>
        <taxon>Pseudomonadati</taxon>
        <taxon>Pseudomonadota</taxon>
        <taxon>Betaproteobacteria</taxon>
        <taxon>Burkholderiales</taxon>
        <taxon>Sphaerotilaceae</taxon>
        <taxon>Sphaerotilus</taxon>
    </lineage>
</organism>
<reference evidence="4 5" key="1">
    <citation type="submission" date="2020-05" db="EMBL/GenBank/DDBJ databases">
        <title>Genomic Encyclopedia of Type Strains, Phase IV (KMG-V): Genome sequencing to study the core and pangenomes of soil and plant-associated prokaryotes.</title>
        <authorList>
            <person name="Whitman W."/>
        </authorList>
    </citation>
    <scope>NUCLEOTIDE SEQUENCE [LARGE SCALE GENOMIC DNA]</scope>
    <source>
        <strain evidence="4 5">C29</strain>
    </source>
</reference>